<dbReference type="AlphaFoldDB" id="A0A6M3M892"/>
<name>A0A6M3M892_9ZZZZ</name>
<proteinExistence type="predicted"/>
<organism evidence="1">
    <name type="scientific">viral metagenome</name>
    <dbReference type="NCBI Taxonomy" id="1070528"/>
    <lineage>
        <taxon>unclassified sequences</taxon>
        <taxon>metagenomes</taxon>
        <taxon>organismal metagenomes</taxon>
    </lineage>
</organism>
<gene>
    <name evidence="1" type="ORF">MM171B01839_0008</name>
</gene>
<evidence type="ECO:0000313" key="1">
    <source>
        <dbReference type="EMBL" id="QJB01845.1"/>
    </source>
</evidence>
<dbReference type="EMBL" id="MT143738">
    <property type="protein sequence ID" value="QJB01845.1"/>
    <property type="molecule type" value="Genomic_DNA"/>
</dbReference>
<reference evidence="1" key="1">
    <citation type="submission" date="2020-03" db="EMBL/GenBank/DDBJ databases">
        <title>The deep terrestrial virosphere.</title>
        <authorList>
            <person name="Holmfeldt K."/>
            <person name="Nilsson E."/>
            <person name="Simone D."/>
            <person name="Lopez-Fernandez M."/>
            <person name="Wu X."/>
            <person name="de Brujin I."/>
            <person name="Lundin D."/>
            <person name="Andersson A."/>
            <person name="Bertilsson S."/>
            <person name="Dopson M."/>
        </authorList>
    </citation>
    <scope>NUCLEOTIDE SEQUENCE</scope>
    <source>
        <strain evidence="1">MM171B01839</strain>
    </source>
</reference>
<protein>
    <submittedName>
        <fullName evidence="1">Uncharacterized protein</fullName>
    </submittedName>
</protein>
<sequence>MKTSDKMLRAISLYVKRGGEFGDREYITVHDLLVDVYRDTKILEQRPEPPLEMLERWTREHQP</sequence>
<accession>A0A6M3M892</accession>